<evidence type="ECO:0000256" key="3">
    <source>
        <dbReference type="ARBA" id="ARBA00023163"/>
    </source>
</evidence>
<dbReference type="Pfam" id="PF00440">
    <property type="entry name" value="TetR_N"/>
    <property type="match status" value="1"/>
</dbReference>
<evidence type="ECO:0000256" key="1">
    <source>
        <dbReference type="ARBA" id="ARBA00023015"/>
    </source>
</evidence>
<keyword evidence="1" id="KW-0805">Transcription regulation</keyword>
<dbReference type="SUPFAM" id="SSF48498">
    <property type="entry name" value="Tetracyclin repressor-like, C-terminal domain"/>
    <property type="match status" value="1"/>
</dbReference>
<dbReference type="RefSeq" id="WP_112284335.1">
    <property type="nucleotide sequence ID" value="NZ_MASW01000006.1"/>
</dbReference>
<dbReference type="InterPro" id="IPR036271">
    <property type="entry name" value="Tet_transcr_reg_TetR-rel_C_sf"/>
</dbReference>
<dbReference type="GO" id="GO:0000976">
    <property type="term" value="F:transcription cis-regulatory region binding"/>
    <property type="evidence" value="ECO:0007669"/>
    <property type="project" value="TreeGrafter"/>
</dbReference>
<dbReference type="Pfam" id="PF02909">
    <property type="entry name" value="TetR_C_1"/>
    <property type="match status" value="1"/>
</dbReference>
<keyword evidence="5" id="KW-1185">Reference proteome</keyword>
<gene>
    <name evidence="4" type="ORF">BAY60_26860</name>
</gene>
<dbReference type="EMBL" id="MASW01000006">
    <property type="protein sequence ID" value="PXY21093.1"/>
    <property type="molecule type" value="Genomic_DNA"/>
</dbReference>
<dbReference type="GO" id="GO:0003700">
    <property type="term" value="F:DNA-binding transcription factor activity"/>
    <property type="evidence" value="ECO:0007669"/>
    <property type="project" value="TreeGrafter"/>
</dbReference>
<dbReference type="SUPFAM" id="SSF46689">
    <property type="entry name" value="Homeodomain-like"/>
    <property type="match status" value="1"/>
</dbReference>
<dbReference type="InterPro" id="IPR050109">
    <property type="entry name" value="HTH-type_TetR-like_transc_reg"/>
</dbReference>
<dbReference type="Gene3D" id="1.10.357.10">
    <property type="entry name" value="Tetracycline Repressor, domain 2"/>
    <property type="match status" value="1"/>
</dbReference>
<dbReference type="GO" id="GO:0045892">
    <property type="term" value="P:negative regulation of DNA-templated transcription"/>
    <property type="evidence" value="ECO:0007669"/>
    <property type="project" value="InterPro"/>
</dbReference>
<sequence>MAVERSGGGHPERTMALLWRAHAEPAGTDRTPRGRKPRLSVDAIVRAAIAVADTEGLPAMSMSRVADELGSGTMSLYTYLPGKAELIDLMVDQVLLECALPGPDEPRTGDWRQQVELYAHRAREVHRRHPWLWQVSLVRPPLGPGVLAVHEYLLSALSGAGLSARQLVDAAGAVATFVDAAARREAESDQAEQVTGESHEAWWAARESYWDRFFDERAHPAMARVRREGGYERAATESNADLFAFGLASLLDGIERGVTRRR</sequence>
<protein>
    <submittedName>
        <fullName evidence="4">TetR family transcriptional regulator</fullName>
    </submittedName>
</protein>
<evidence type="ECO:0000313" key="5">
    <source>
        <dbReference type="Proteomes" id="UP000249915"/>
    </source>
</evidence>
<accession>A0A2V4AM39</accession>
<evidence type="ECO:0000256" key="2">
    <source>
        <dbReference type="ARBA" id="ARBA00023125"/>
    </source>
</evidence>
<dbReference type="PROSITE" id="PS50977">
    <property type="entry name" value="HTH_TETR_2"/>
    <property type="match status" value="1"/>
</dbReference>
<proteinExistence type="predicted"/>
<organism evidence="4 5">
    <name type="scientific">Prauserella muralis</name>
    <dbReference type="NCBI Taxonomy" id="588067"/>
    <lineage>
        <taxon>Bacteria</taxon>
        <taxon>Bacillati</taxon>
        <taxon>Actinomycetota</taxon>
        <taxon>Actinomycetes</taxon>
        <taxon>Pseudonocardiales</taxon>
        <taxon>Pseudonocardiaceae</taxon>
        <taxon>Prauserella</taxon>
    </lineage>
</organism>
<dbReference type="InterPro" id="IPR009057">
    <property type="entry name" value="Homeodomain-like_sf"/>
</dbReference>
<dbReference type="PANTHER" id="PTHR30055">
    <property type="entry name" value="HTH-TYPE TRANSCRIPTIONAL REGULATOR RUTR"/>
    <property type="match status" value="1"/>
</dbReference>
<dbReference type="InterPro" id="IPR004111">
    <property type="entry name" value="Repressor_TetR_C"/>
</dbReference>
<dbReference type="Gene3D" id="1.10.10.60">
    <property type="entry name" value="Homeodomain-like"/>
    <property type="match status" value="1"/>
</dbReference>
<dbReference type="InterPro" id="IPR001647">
    <property type="entry name" value="HTH_TetR"/>
</dbReference>
<keyword evidence="2" id="KW-0238">DNA-binding</keyword>
<dbReference type="Proteomes" id="UP000249915">
    <property type="component" value="Unassembled WGS sequence"/>
</dbReference>
<dbReference type="OrthoDB" id="2570341at2"/>
<evidence type="ECO:0000313" key="4">
    <source>
        <dbReference type="EMBL" id="PXY21093.1"/>
    </source>
</evidence>
<keyword evidence="3" id="KW-0804">Transcription</keyword>
<dbReference type="PANTHER" id="PTHR30055:SF151">
    <property type="entry name" value="TRANSCRIPTIONAL REGULATORY PROTEIN"/>
    <property type="match status" value="1"/>
</dbReference>
<name>A0A2V4AM39_9PSEU</name>
<comment type="caution">
    <text evidence="4">The sequence shown here is derived from an EMBL/GenBank/DDBJ whole genome shotgun (WGS) entry which is preliminary data.</text>
</comment>
<dbReference type="AlphaFoldDB" id="A0A2V4AM39"/>
<reference evidence="4 5" key="1">
    <citation type="submission" date="2016-07" db="EMBL/GenBank/DDBJ databases">
        <title>Draft genome sequence of Prauserella muralis DSM 45305, isolated from a mould-covered wall in an indoor environment.</title>
        <authorList>
            <person name="Ruckert C."/>
            <person name="Albersmeier A."/>
            <person name="Jiang C.-L."/>
            <person name="Jiang Y."/>
            <person name="Kalinowski J."/>
            <person name="Schneider O."/>
            <person name="Winkler A."/>
            <person name="Zotchev S.B."/>
        </authorList>
    </citation>
    <scope>NUCLEOTIDE SEQUENCE [LARGE SCALE GENOMIC DNA]</scope>
    <source>
        <strain evidence="4 5">DSM 45305</strain>
    </source>
</reference>